<evidence type="ECO:0000313" key="2">
    <source>
        <dbReference type="Proteomes" id="UP000241426"/>
    </source>
</evidence>
<dbReference type="EMBL" id="PYNF01000018">
    <property type="protein sequence ID" value="PSU95706.1"/>
    <property type="molecule type" value="Genomic_DNA"/>
</dbReference>
<protein>
    <submittedName>
        <fullName evidence="1">Uncharacterized protein</fullName>
    </submittedName>
</protein>
<gene>
    <name evidence="1" type="ORF">C9J27_17690</name>
</gene>
<dbReference type="Proteomes" id="UP000241426">
    <property type="component" value="Unassembled WGS sequence"/>
</dbReference>
<organism evidence="1 2">
    <name type="scientific">Photobacterium kishitanii</name>
    <dbReference type="NCBI Taxonomy" id="318456"/>
    <lineage>
        <taxon>Bacteria</taxon>
        <taxon>Pseudomonadati</taxon>
        <taxon>Pseudomonadota</taxon>
        <taxon>Gammaproteobacteria</taxon>
        <taxon>Vibrionales</taxon>
        <taxon>Vibrionaceae</taxon>
        <taxon>Photobacterium</taxon>
    </lineage>
</organism>
<dbReference type="AlphaFoldDB" id="A0A2T3KEG2"/>
<dbReference type="RefSeq" id="WP_107289884.1">
    <property type="nucleotide sequence ID" value="NZ_PYNF01000018.1"/>
</dbReference>
<sequence length="71" mass="8168">MNCNLYNILLRVYGSEAVIAKAFHVERAAHWRQNVPERIALLCHLSPLIPYTYNPSDFNRDVTALGLKIKK</sequence>
<accession>A0A2T3KEG2</accession>
<proteinExistence type="predicted"/>
<evidence type="ECO:0000313" key="1">
    <source>
        <dbReference type="EMBL" id="PSU95706.1"/>
    </source>
</evidence>
<reference evidence="1 2" key="1">
    <citation type="submission" date="2018-01" db="EMBL/GenBank/DDBJ databases">
        <title>Whole genome sequencing of Histamine producing bacteria.</title>
        <authorList>
            <person name="Butler K."/>
        </authorList>
    </citation>
    <scope>NUCLEOTIDE SEQUENCE [LARGE SCALE GENOMIC DNA]</scope>
    <source>
        <strain evidence="1 2">FS-7.2</strain>
    </source>
</reference>
<comment type="caution">
    <text evidence="1">The sequence shown here is derived from an EMBL/GenBank/DDBJ whole genome shotgun (WGS) entry which is preliminary data.</text>
</comment>
<name>A0A2T3KEG2_9GAMM</name>